<feature type="signal peptide" evidence="3">
    <location>
        <begin position="1"/>
        <end position="25"/>
    </location>
</feature>
<dbReference type="PANTHER" id="PTHR10424:SF73">
    <property type="entry name" value="ENDOGENOUS RETROVIRUS GROUP FC1 ENV POLYPROTEIN-RELATED"/>
    <property type="match status" value="1"/>
</dbReference>
<keyword evidence="5" id="KW-1185">Reference proteome</keyword>
<accession>A0A8C0GK31</accession>
<evidence type="ECO:0000313" key="5">
    <source>
        <dbReference type="Proteomes" id="UP000694404"/>
    </source>
</evidence>
<keyword evidence="2" id="KW-1133">Transmembrane helix</keyword>
<feature type="transmembrane region" description="Helical" evidence="2">
    <location>
        <begin position="348"/>
        <end position="366"/>
    </location>
</feature>
<dbReference type="OMA" id="TMAWQVA"/>
<evidence type="ECO:0000256" key="1">
    <source>
        <dbReference type="ARBA" id="ARBA00023157"/>
    </source>
</evidence>
<dbReference type="Proteomes" id="UP000694404">
    <property type="component" value="Unplaced"/>
</dbReference>
<dbReference type="Pfam" id="PF00429">
    <property type="entry name" value="TLV_coat"/>
    <property type="match status" value="1"/>
</dbReference>
<dbReference type="SUPFAM" id="SSF58069">
    <property type="entry name" value="Virus ectodomain"/>
    <property type="match status" value="1"/>
</dbReference>
<keyword evidence="2" id="KW-0812">Transmembrane</keyword>
<keyword evidence="2" id="KW-0472">Membrane</keyword>
<evidence type="ECO:0008006" key="6">
    <source>
        <dbReference type="Google" id="ProtNLM"/>
    </source>
</evidence>
<dbReference type="InterPro" id="IPR018154">
    <property type="entry name" value="TLV/ENV_coat_polyprotein"/>
</dbReference>
<evidence type="ECO:0000256" key="3">
    <source>
        <dbReference type="SAM" id="SignalP"/>
    </source>
</evidence>
<keyword evidence="3" id="KW-0732">Signal</keyword>
<dbReference type="Ensembl" id="ENSCABT00000009225.1">
    <property type="protein sequence ID" value="ENSCABP00000008412.1"/>
    <property type="gene ID" value="ENSCABG00000006357.1"/>
</dbReference>
<feature type="chain" id="PRO_5033980543" description="Envelope protein syncytin-Car1" evidence="3">
    <location>
        <begin position="26"/>
        <end position="414"/>
    </location>
</feature>
<dbReference type="AlphaFoldDB" id="A0A8C0GK31"/>
<evidence type="ECO:0000313" key="4">
    <source>
        <dbReference type="Ensembl" id="ENSCABP00000008412.1"/>
    </source>
</evidence>
<sequence length="414" mass="45898">MGSGPGSALLLLFAMILLLLTPVFPQKHAKWEDNSFLHLTHAVAQGINQSSCWVCIHSPTHTDQGIPLWGVLLPLNGTLIDQLFPDCNYGPDPPVQTWSIHMAPQGPYAACYWREKGDNTIFVGNAAVECNYSEHVYLSSSSTCGRAPWPVPRGSGWYWLCNQMAYKALPAHWWGSCALGAVVPMVTIPPTLNQDEVRNHVWRSRRNVPANPLSSRPTGFHSFVRWVFPWLGVSELEKVNISAALEIMANSTADALSALQGEVFQLSQTVLQNQLALDYLLANQGGVCALVNSSCCVFIKQHQQVETDIHAIRKQAASFHRITLDNTGTGVQEVWGWIPDLGAWGRRIVFLLFCVLLLFVILFVLIQCCKMFLNSLCSPRPPGISQLTLTSDPHAYELNLFLSSAYENTQPKVC</sequence>
<dbReference type="GeneTree" id="ENSGT00940000165291"/>
<evidence type="ECO:0000256" key="2">
    <source>
        <dbReference type="SAM" id="Phobius"/>
    </source>
</evidence>
<reference evidence="4" key="2">
    <citation type="submission" date="2025-09" db="UniProtKB">
        <authorList>
            <consortium name="Ensembl"/>
        </authorList>
    </citation>
    <scope>IDENTIFICATION</scope>
</reference>
<protein>
    <recommendedName>
        <fullName evidence="6">Envelope protein syncytin-Car1</fullName>
    </recommendedName>
</protein>
<dbReference type="Gene3D" id="1.10.287.210">
    <property type="match status" value="1"/>
</dbReference>
<proteinExistence type="predicted"/>
<reference evidence="4" key="1">
    <citation type="submission" date="2025-08" db="UniProtKB">
        <authorList>
            <consortium name="Ensembl"/>
        </authorList>
    </citation>
    <scope>IDENTIFICATION</scope>
</reference>
<name>A0A8C0GK31_CHEAB</name>
<keyword evidence="1" id="KW-1015">Disulfide bond</keyword>
<dbReference type="PANTHER" id="PTHR10424">
    <property type="entry name" value="VIRAL ENVELOPE PROTEIN"/>
    <property type="match status" value="1"/>
</dbReference>
<organism evidence="4 5">
    <name type="scientific">Chelonoidis abingdonii</name>
    <name type="common">Abingdon island giant tortoise</name>
    <name type="synonym">Testudo abingdonii</name>
    <dbReference type="NCBI Taxonomy" id="106734"/>
    <lineage>
        <taxon>Eukaryota</taxon>
        <taxon>Metazoa</taxon>
        <taxon>Chordata</taxon>
        <taxon>Craniata</taxon>
        <taxon>Vertebrata</taxon>
        <taxon>Euteleostomi</taxon>
        <taxon>Archelosauria</taxon>
        <taxon>Testudinata</taxon>
        <taxon>Testudines</taxon>
        <taxon>Cryptodira</taxon>
        <taxon>Durocryptodira</taxon>
        <taxon>Testudinoidea</taxon>
        <taxon>Testudinidae</taxon>
        <taxon>Chelonoidis</taxon>
    </lineage>
</organism>